<evidence type="ECO:0000313" key="2">
    <source>
        <dbReference type="Proteomes" id="UP001249851"/>
    </source>
</evidence>
<comment type="caution">
    <text evidence="1">The sequence shown here is derived from an EMBL/GenBank/DDBJ whole genome shotgun (WGS) entry which is preliminary data.</text>
</comment>
<dbReference type="Gene3D" id="3.30.70.1820">
    <property type="entry name" value="L1 transposable element, RRM domain"/>
    <property type="match status" value="1"/>
</dbReference>
<organism evidence="1 2">
    <name type="scientific">Acropora cervicornis</name>
    <name type="common">Staghorn coral</name>
    <dbReference type="NCBI Taxonomy" id="6130"/>
    <lineage>
        <taxon>Eukaryota</taxon>
        <taxon>Metazoa</taxon>
        <taxon>Cnidaria</taxon>
        <taxon>Anthozoa</taxon>
        <taxon>Hexacorallia</taxon>
        <taxon>Scleractinia</taxon>
        <taxon>Astrocoeniina</taxon>
        <taxon>Acroporidae</taxon>
        <taxon>Acropora</taxon>
    </lineage>
</organism>
<dbReference type="EMBL" id="JARQWQ010000022">
    <property type="protein sequence ID" value="KAK2564521.1"/>
    <property type="molecule type" value="Genomic_DNA"/>
</dbReference>
<reference evidence="1" key="1">
    <citation type="journal article" date="2023" name="G3 (Bethesda)">
        <title>Whole genome assembly and annotation of the endangered Caribbean coral Acropora cervicornis.</title>
        <authorList>
            <person name="Selwyn J.D."/>
            <person name="Vollmer S.V."/>
        </authorList>
    </citation>
    <scope>NUCLEOTIDE SEQUENCE</scope>
    <source>
        <strain evidence="1">K2</strain>
    </source>
</reference>
<evidence type="ECO:0000313" key="1">
    <source>
        <dbReference type="EMBL" id="KAK2564521.1"/>
    </source>
</evidence>
<keyword evidence="2" id="KW-1185">Reference proteome</keyword>
<reference evidence="1" key="2">
    <citation type="journal article" date="2023" name="Science">
        <title>Genomic signatures of disease resistance in endangered staghorn corals.</title>
        <authorList>
            <person name="Vollmer S.V."/>
            <person name="Selwyn J.D."/>
            <person name="Despard B.A."/>
            <person name="Roesel C.L."/>
        </authorList>
    </citation>
    <scope>NUCLEOTIDE SEQUENCE</scope>
    <source>
        <strain evidence="1">K2</strain>
    </source>
</reference>
<proteinExistence type="predicted"/>
<gene>
    <name evidence="1" type="ORF">P5673_011966</name>
</gene>
<dbReference type="AlphaFoldDB" id="A0AAD9QNI0"/>
<sequence>MECDFITRGGRNVESNQRKNQLCMDNADSFEFQRVHRIGRCNTFEGKPRQIIARFSQYPDRESVMSRVKELKGKEFCISADYPKVIIDCRKKKMHLLKRAKEQVKTKAIHQIERKIAAKWDKLKKHNEKWRKLEPYGTVLKVFFKDTIQRKLLICEDVLSMMSCLSSGSKASCSISSGSSSREAILSSRSLSLSFFYANCCKAIFKDTRSTSDGIFLGHESGSFPKKFRQMGSEARS</sequence>
<name>A0AAD9QNI0_ACRCE</name>
<dbReference type="Proteomes" id="UP001249851">
    <property type="component" value="Unassembled WGS sequence"/>
</dbReference>
<protein>
    <submittedName>
        <fullName evidence="1">Uncharacterized protein</fullName>
    </submittedName>
</protein>
<accession>A0AAD9QNI0</accession>